<dbReference type="SUPFAM" id="SSF55681">
    <property type="entry name" value="Class II aaRS and biotin synthetases"/>
    <property type="match status" value="1"/>
</dbReference>
<proteinExistence type="inferred from homology"/>
<reference evidence="8" key="1">
    <citation type="journal article" date="2020" name="mSystems">
        <title>Genome- and Community-Level Interaction Insights into Carbon Utilization and Element Cycling Functions of Hydrothermarchaeota in Hydrothermal Sediment.</title>
        <authorList>
            <person name="Zhou Z."/>
            <person name="Liu Y."/>
            <person name="Xu W."/>
            <person name="Pan J."/>
            <person name="Luo Z.H."/>
            <person name="Li M."/>
        </authorList>
    </citation>
    <scope>NUCLEOTIDE SEQUENCE [LARGE SCALE GENOMIC DNA]</scope>
    <source>
        <strain evidence="8">HyVt-26</strain>
    </source>
</reference>
<sequence length="329" mass="36200">MTMNADDYSLLKILSDGQFYSGEFLARQCAVTRAAIWKRIQHLNEMPGIEIQSVRGKGYRLTEPLELLNAEQILARIESGLFSRLPVLQVLPAISSTNEFLANQCSPLMHGGHACAAEYQTAGRGRRGRRWVSVFGRNIYLSLAWRFDLSMGALAGLSIAIGVAIARVLTAHGLQGHGLKWPNDIHIQGQKLAGILVEANGEMDGPCQAVIGVGINIQLPELAAEEIEQPWTDLAKYLASLPNRNQLAGDLLNSLLKTCIQYQQQGLSPFLSEWEEYDIYMGKEVELVMGSNTITGIYRGLNDQGAMLLDSPQGRKAWYAGEVSLRGKT</sequence>
<dbReference type="SUPFAM" id="SSF50037">
    <property type="entry name" value="C-terminal domain of transcriptional repressors"/>
    <property type="match status" value="1"/>
</dbReference>
<dbReference type="InterPro" id="IPR013196">
    <property type="entry name" value="HTH_11"/>
</dbReference>
<dbReference type="InterPro" id="IPR036388">
    <property type="entry name" value="WH-like_DNA-bd_sf"/>
</dbReference>
<evidence type="ECO:0000313" key="8">
    <source>
        <dbReference type="EMBL" id="HDK37708.1"/>
    </source>
</evidence>
<dbReference type="InterPro" id="IPR003142">
    <property type="entry name" value="BPL_C"/>
</dbReference>
<dbReference type="InterPro" id="IPR008988">
    <property type="entry name" value="Transcriptional_repressor_C"/>
</dbReference>
<feature type="binding site" evidence="6">
    <location>
        <begin position="124"/>
        <end position="126"/>
    </location>
    <ligand>
        <name>biotin</name>
        <dbReference type="ChEBI" id="CHEBI:57586"/>
    </ligand>
</feature>
<dbReference type="InterPro" id="IPR004143">
    <property type="entry name" value="BPL_LPL_catalytic"/>
</dbReference>
<feature type="binding site" evidence="6">
    <location>
        <position position="120"/>
    </location>
    <ligand>
        <name>biotin</name>
        <dbReference type="ChEBI" id="CHEBI:57586"/>
    </ligand>
</feature>
<dbReference type="EMBL" id="DRCV01000076">
    <property type="protein sequence ID" value="HDK37708.1"/>
    <property type="molecule type" value="Genomic_DNA"/>
</dbReference>
<evidence type="ECO:0000256" key="4">
    <source>
        <dbReference type="ARBA" id="ARBA00023267"/>
    </source>
</evidence>
<dbReference type="AlphaFoldDB" id="A0A831KB89"/>
<dbReference type="PANTHER" id="PTHR12835:SF5">
    <property type="entry name" value="BIOTIN--PROTEIN LIGASE"/>
    <property type="match status" value="1"/>
</dbReference>
<dbReference type="HAMAP" id="MF_00978">
    <property type="entry name" value="Bifunct_BirA"/>
    <property type="match status" value="1"/>
</dbReference>
<dbReference type="GO" id="GO:0005737">
    <property type="term" value="C:cytoplasm"/>
    <property type="evidence" value="ECO:0007669"/>
    <property type="project" value="TreeGrafter"/>
</dbReference>
<dbReference type="GO" id="GO:0003677">
    <property type="term" value="F:DNA binding"/>
    <property type="evidence" value="ECO:0007669"/>
    <property type="project" value="UniProtKB-UniRule"/>
</dbReference>
<dbReference type="EC" id="6.3.4.15" evidence="6"/>
<dbReference type="CDD" id="cd16442">
    <property type="entry name" value="BPL"/>
    <property type="match status" value="1"/>
</dbReference>
<keyword evidence="2 6" id="KW-0547">Nucleotide-binding</keyword>
<evidence type="ECO:0000256" key="1">
    <source>
        <dbReference type="ARBA" id="ARBA00022598"/>
    </source>
</evidence>
<keyword evidence="6" id="KW-0805">Transcription regulation</keyword>
<comment type="function">
    <text evidence="6">Acts both as a biotin--[acetyl-CoA-carboxylase] ligase and a biotin-operon repressor. In the presence of ATP, BirA activates biotin to form the BirA-biotinyl-5'-adenylate (BirA-bio-5'-AMP or holoBirA) complex. HoloBirA can either transfer the biotinyl moiety to the biotin carboxyl carrier protein (BCCP) subunit of acetyl-CoA carboxylase, or bind to the biotin operator site and inhibit transcription of the operon.</text>
</comment>
<dbReference type="SUPFAM" id="SSF46785">
    <property type="entry name" value="Winged helix' DNA-binding domain"/>
    <property type="match status" value="1"/>
</dbReference>
<dbReference type="Gene3D" id="3.30.930.10">
    <property type="entry name" value="Bira Bifunctional Protein, Domain 2"/>
    <property type="match status" value="1"/>
</dbReference>
<comment type="similarity">
    <text evidence="6">Belongs to the biotin--protein ligase family.</text>
</comment>
<comment type="caution">
    <text evidence="8">The sequence shown here is derived from an EMBL/GenBank/DDBJ whole genome shotgun (WGS) entry which is preliminary data.</text>
</comment>
<keyword evidence="4 6" id="KW-0092">Biotin</keyword>
<evidence type="ECO:0000256" key="3">
    <source>
        <dbReference type="ARBA" id="ARBA00022840"/>
    </source>
</evidence>
<dbReference type="GO" id="GO:0004077">
    <property type="term" value="F:biotin--[biotin carboxyl-carrier protein] ligase activity"/>
    <property type="evidence" value="ECO:0007669"/>
    <property type="project" value="UniProtKB-UniRule"/>
</dbReference>
<dbReference type="GO" id="GO:0005524">
    <property type="term" value="F:ATP binding"/>
    <property type="evidence" value="ECO:0007669"/>
    <property type="project" value="UniProtKB-UniRule"/>
</dbReference>
<organism evidence="8">
    <name type="scientific">Thiolapillus brandeum</name>
    <dbReference type="NCBI Taxonomy" id="1076588"/>
    <lineage>
        <taxon>Bacteria</taxon>
        <taxon>Pseudomonadati</taxon>
        <taxon>Pseudomonadota</taxon>
        <taxon>Gammaproteobacteria</taxon>
        <taxon>Chromatiales</taxon>
        <taxon>Sedimenticolaceae</taxon>
        <taxon>Thiolapillus</taxon>
    </lineage>
</organism>
<dbReference type="InterPro" id="IPR030855">
    <property type="entry name" value="Bifunct_BirA"/>
</dbReference>
<dbReference type="NCBIfam" id="TIGR00121">
    <property type="entry name" value="birA_ligase"/>
    <property type="match status" value="1"/>
</dbReference>
<comment type="catalytic activity">
    <reaction evidence="5 6">
        <text>biotin + L-lysyl-[protein] + ATP = N(6)-biotinyl-L-lysyl-[protein] + AMP + diphosphate + H(+)</text>
        <dbReference type="Rhea" id="RHEA:11756"/>
        <dbReference type="Rhea" id="RHEA-COMP:9752"/>
        <dbReference type="Rhea" id="RHEA-COMP:10505"/>
        <dbReference type="ChEBI" id="CHEBI:15378"/>
        <dbReference type="ChEBI" id="CHEBI:29969"/>
        <dbReference type="ChEBI" id="CHEBI:30616"/>
        <dbReference type="ChEBI" id="CHEBI:33019"/>
        <dbReference type="ChEBI" id="CHEBI:57586"/>
        <dbReference type="ChEBI" id="CHEBI:83144"/>
        <dbReference type="ChEBI" id="CHEBI:456215"/>
        <dbReference type="EC" id="6.3.4.15"/>
    </reaction>
</comment>
<dbReference type="GO" id="GO:0006355">
    <property type="term" value="P:regulation of DNA-templated transcription"/>
    <property type="evidence" value="ECO:0007669"/>
    <property type="project" value="UniProtKB-UniRule"/>
</dbReference>
<evidence type="ECO:0000256" key="2">
    <source>
        <dbReference type="ARBA" id="ARBA00022741"/>
    </source>
</evidence>
<keyword evidence="6" id="KW-0678">Repressor</keyword>
<dbReference type="Pfam" id="PF08279">
    <property type="entry name" value="HTH_11"/>
    <property type="match status" value="1"/>
</dbReference>
<keyword evidence="3 6" id="KW-0067">ATP-binding</keyword>
<dbReference type="PROSITE" id="PS51733">
    <property type="entry name" value="BPL_LPL_CATALYTIC"/>
    <property type="match status" value="1"/>
</dbReference>
<keyword evidence="6" id="KW-0238">DNA-binding</keyword>
<evidence type="ECO:0000256" key="5">
    <source>
        <dbReference type="ARBA" id="ARBA00047846"/>
    </source>
</evidence>
<evidence type="ECO:0000256" key="6">
    <source>
        <dbReference type="HAMAP-Rule" id="MF_00978"/>
    </source>
</evidence>
<dbReference type="Gene3D" id="2.30.30.100">
    <property type="match status" value="1"/>
</dbReference>
<feature type="binding site" evidence="6">
    <location>
        <position position="191"/>
    </location>
    <ligand>
        <name>biotin</name>
        <dbReference type="ChEBI" id="CHEBI:57586"/>
    </ligand>
</feature>
<evidence type="ECO:0000259" key="7">
    <source>
        <dbReference type="PROSITE" id="PS51733"/>
    </source>
</evidence>
<gene>
    <name evidence="6 8" type="primary">birA</name>
    <name evidence="8" type="ORF">ENG92_01655</name>
</gene>
<feature type="DNA-binding region" description="H-T-H motif" evidence="6">
    <location>
        <begin position="22"/>
        <end position="41"/>
    </location>
</feature>
<keyword evidence="6" id="KW-0804">Transcription</keyword>
<protein>
    <recommendedName>
        <fullName evidence="6">Bifunctional ligase/repressor BirA</fullName>
    </recommendedName>
    <alternativeName>
        <fullName evidence="6">Biotin operon repressor</fullName>
    </alternativeName>
    <alternativeName>
        <fullName evidence="6">Biotin--[acetyl-CoA-carboxylase] ligase</fullName>
        <ecNumber evidence="6">6.3.4.15</ecNumber>
    </alternativeName>
    <alternativeName>
        <fullName evidence="6">Biotin--protein ligase</fullName>
    </alternativeName>
    <alternativeName>
        <fullName evidence="6">Biotin-[acetyl-CoA carboxylase] synthetase</fullName>
    </alternativeName>
</protein>
<dbReference type="Pfam" id="PF02237">
    <property type="entry name" value="BPL_C"/>
    <property type="match status" value="1"/>
</dbReference>
<dbReference type="PANTHER" id="PTHR12835">
    <property type="entry name" value="BIOTIN PROTEIN LIGASE"/>
    <property type="match status" value="1"/>
</dbReference>
<dbReference type="Gene3D" id="1.10.10.10">
    <property type="entry name" value="Winged helix-like DNA-binding domain superfamily/Winged helix DNA-binding domain"/>
    <property type="match status" value="1"/>
</dbReference>
<dbReference type="NCBIfam" id="NF008847">
    <property type="entry name" value="PRK11886.1-2"/>
    <property type="match status" value="1"/>
</dbReference>
<keyword evidence="1 6" id="KW-0436">Ligase</keyword>
<dbReference type="InterPro" id="IPR004408">
    <property type="entry name" value="Biotin_CoA_COase_ligase"/>
</dbReference>
<feature type="binding site" evidence="6">
    <location>
        <begin position="96"/>
        <end position="98"/>
    </location>
    <ligand>
        <name>biotin</name>
        <dbReference type="ChEBI" id="CHEBI:57586"/>
    </ligand>
</feature>
<dbReference type="Proteomes" id="UP000885822">
    <property type="component" value="Unassembled WGS sequence"/>
</dbReference>
<dbReference type="InterPro" id="IPR036390">
    <property type="entry name" value="WH_DNA-bd_sf"/>
</dbReference>
<dbReference type="Pfam" id="PF03099">
    <property type="entry name" value="BPL_LplA_LipB"/>
    <property type="match status" value="1"/>
</dbReference>
<name>A0A831KB89_9GAMM</name>
<accession>A0A831KB89</accession>
<dbReference type="InterPro" id="IPR045864">
    <property type="entry name" value="aa-tRNA-synth_II/BPL/LPL"/>
</dbReference>
<feature type="domain" description="BPL/LPL catalytic" evidence="7">
    <location>
        <begin position="71"/>
        <end position="263"/>
    </location>
</feature>